<organism evidence="2 3">
    <name type="scientific">Sarcina ventriculi</name>
    <name type="common">Clostridium ventriculi</name>
    <dbReference type="NCBI Taxonomy" id="1267"/>
    <lineage>
        <taxon>Bacteria</taxon>
        <taxon>Bacillati</taxon>
        <taxon>Bacillota</taxon>
        <taxon>Clostridia</taxon>
        <taxon>Eubacteriales</taxon>
        <taxon>Clostridiaceae</taxon>
        <taxon>Sarcina</taxon>
    </lineage>
</organism>
<feature type="compositionally biased region" description="Basic and acidic residues" evidence="1">
    <location>
        <begin position="21"/>
        <end position="32"/>
    </location>
</feature>
<gene>
    <name evidence="2" type="ORF">ERS852473_01577</name>
</gene>
<accession>A0ABP2AQM6</accession>
<proteinExistence type="predicted"/>
<evidence type="ECO:0000313" key="3">
    <source>
        <dbReference type="Proteomes" id="UP000095488"/>
    </source>
</evidence>
<dbReference type="RefSeq" id="WP_055259263.1">
    <property type="nucleotide sequence ID" value="NZ_BCMV01000008.1"/>
</dbReference>
<reference evidence="2 3" key="1">
    <citation type="submission" date="2015-09" db="EMBL/GenBank/DDBJ databases">
        <authorList>
            <consortium name="Pathogen Informatics"/>
            <person name="Wu L."/>
            <person name="Ma J."/>
        </authorList>
    </citation>
    <scope>NUCLEOTIDE SEQUENCE [LARGE SCALE GENOMIC DNA]</scope>
    <source>
        <strain evidence="2 3">2789STDY5834858</strain>
    </source>
</reference>
<feature type="compositionally biased region" description="Basic and acidic residues" evidence="1">
    <location>
        <begin position="1"/>
        <end position="13"/>
    </location>
</feature>
<sequence length="86" mass="10320">MKKDVKERAEKFRDRVHHHMRNEGLDPENPKHRSEHYKRLRIDEKILGEILSGISRAFGNYITDDEAEMFLVKCEESLEEHEKKSK</sequence>
<dbReference type="Proteomes" id="UP000095488">
    <property type="component" value="Unassembled WGS sequence"/>
</dbReference>
<feature type="region of interest" description="Disordered" evidence="1">
    <location>
        <begin position="1"/>
        <end position="36"/>
    </location>
</feature>
<keyword evidence="3" id="KW-1185">Reference proteome</keyword>
<evidence type="ECO:0000256" key="1">
    <source>
        <dbReference type="SAM" id="MobiDB-lite"/>
    </source>
</evidence>
<name>A0ABP2AQM6_SARVE</name>
<dbReference type="EMBL" id="CYZR01000005">
    <property type="protein sequence ID" value="CUN98424.1"/>
    <property type="molecule type" value="Genomic_DNA"/>
</dbReference>
<evidence type="ECO:0000313" key="2">
    <source>
        <dbReference type="EMBL" id="CUN98424.1"/>
    </source>
</evidence>
<protein>
    <submittedName>
        <fullName evidence="2">Uncharacterized protein</fullName>
    </submittedName>
</protein>
<comment type="caution">
    <text evidence="2">The sequence shown here is derived from an EMBL/GenBank/DDBJ whole genome shotgun (WGS) entry which is preliminary data.</text>
</comment>